<organism evidence="2 3">
    <name type="scientific">Macleaya cordata</name>
    <name type="common">Five-seeded plume-poppy</name>
    <name type="synonym">Bocconia cordata</name>
    <dbReference type="NCBI Taxonomy" id="56857"/>
    <lineage>
        <taxon>Eukaryota</taxon>
        <taxon>Viridiplantae</taxon>
        <taxon>Streptophyta</taxon>
        <taxon>Embryophyta</taxon>
        <taxon>Tracheophyta</taxon>
        <taxon>Spermatophyta</taxon>
        <taxon>Magnoliopsida</taxon>
        <taxon>Ranunculales</taxon>
        <taxon>Papaveraceae</taxon>
        <taxon>Papaveroideae</taxon>
        <taxon>Macleaya</taxon>
    </lineage>
</organism>
<dbReference type="EMBL" id="MVGT01000002">
    <property type="protein sequence ID" value="OVA20969.1"/>
    <property type="molecule type" value="Genomic_DNA"/>
</dbReference>
<reference evidence="2 3" key="1">
    <citation type="journal article" date="2017" name="Mol. Plant">
        <title>The Genome of Medicinal Plant Macleaya cordata Provides New Insights into Benzylisoquinoline Alkaloids Metabolism.</title>
        <authorList>
            <person name="Liu X."/>
            <person name="Liu Y."/>
            <person name="Huang P."/>
            <person name="Ma Y."/>
            <person name="Qing Z."/>
            <person name="Tang Q."/>
            <person name="Cao H."/>
            <person name="Cheng P."/>
            <person name="Zheng Y."/>
            <person name="Yuan Z."/>
            <person name="Zhou Y."/>
            <person name="Liu J."/>
            <person name="Tang Z."/>
            <person name="Zhuo Y."/>
            <person name="Zhang Y."/>
            <person name="Yu L."/>
            <person name="Huang J."/>
            <person name="Yang P."/>
            <person name="Peng Q."/>
            <person name="Zhang J."/>
            <person name="Jiang W."/>
            <person name="Zhang Z."/>
            <person name="Lin K."/>
            <person name="Ro D.K."/>
            <person name="Chen X."/>
            <person name="Xiong X."/>
            <person name="Shang Y."/>
            <person name="Huang S."/>
            <person name="Zeng J."/>
        </authorList>
    </citation>
    <scope>NUCLEOTIDE SEQUENCE [LARGE SCALE GENOMIC DNA]</scope>
    <source>
        <strain evidence="3">cv. BLH2017</strain>
        <tissue evidence="2">Root</tissue>
    </source>
</reference>
<dbReference type="InParanoid" id="A0A200RE19"/>
<keyword evidence="3" id="KW-1185">Reference proteome</keyword>
<proteinExistence type="predicted"/>
<protein>
    <submittedName>
        <fullName evidence="2">Uncharacterized protein</fullName>
    </submittedName>
</protein>
<dbReference type="Proteomes" id="UP000195402">
    <property type="component" value="Unassembled WGS sequence"/>
</dbReference>
<name>A0A200RE19_MACCD</name>
<comment type="caution">
    <text evidence="2">The sequence shown here is derived from an EMBL/GenBank/DDBJ whole genome shotgun (WGS) entry which is preliminary data.</text>
</comment>
<feature type="region of interest" description="Disordered" evidence="1">
    <location>
        <begin position="26"/>
        <end position="52"/>
    </location>
</feature>
<gene>
    <name evidence="2" type="ORF">BVC80_8831g11</name>
</gene>
<dbReference type="AlphaFoldDB" id="A0A200RE19"/>
<evidence type="ECO:0000313" key="2">
    <source>
        <dbReference type="EMBL" id="OVA20969.1"/>
    </source>
</evidence>
<evidence type="ECO:0000256" key="1">
    <source>
        <dbReference type="SAM" id="MobiDB-lite"/>
    </source>
</evidence>
<evidence type="ECO:0000313" key="3">
    <source>
        <dbReference type="Proteomes" id="UP000195402"/>
    </source>
</evidence>
<sequence length="52" mass="5640">MCTRYIAVPPARLKTLAILPTDLPGLRRRDFSRSAGGGGEEEPTLIEGKNQS</sequence>
<accession>A0A200RE19</accession>